<comment type="subcellular location">
    <subcellularLocation>
        <location evidence="1 10">Cell membrane</location>
        <topology evidence="1 10">Multi-pass membrane protein</topology>
    </subcellularLocation>
</comment>
<keyword evidence="5 10" id="KW-0472">Membrane</keyword>
<name>A0A3Q9GIZ7_9ACTO</name>
<proteinExistence type="inferred from homology"/>
<feature type="transmembrane region" description="Helical" evidence="10">
    <location>
        <begin position="59"/>
        <end position="81"/>
    </location>
</feature>
<reference evidence="11 12" key="1">
    <citation type="submission" date="2018-11" db="EMBL/GenBank/DDBJ databases">
        <title>Multidrug-resistant genes are associated with an 42-kb island TGI1 carrying a complex class 1 integron in a Trueperella pyogenes.</title>
        <authorList>
            <person name="Dong W."/>
        </authorList>
    </citation>
    <scope>NUCLEOTIDE SEQUENCE [LARGE SCALE GENOMIC DNA]</scope>
    <source>
        <strain evidence="11 12">TP4</strain>
    </source>
</reference>
<dbReference type="GO" id="GO:0062054">
    <property type="term" value="F:fluoride channel activity"/>
    <property type="evidence" value="ECO:0007669"/>
    <property type="project" value="UniProtKB-UniRule"/>
</dbReference>
<evidence type="ECO:0000256" key="4">
    <source>
        <dbReference type="ARBA" id="ARBA00022989"/>
    </source>
</evidence>
<comment type="activity regulation">
    <text evidence="10">Na(+) is not transported, but it plays an essential structural role and its presence is essential for fluoride channel function.</text>
</comment>
<dbReference type="PANTHER" id="PTHR28259:SF1">
    <property type="entry name" value="FLUORIDE EXPORT PROTEIN 1-RELATED"/>
    <property type="match status" value="1"/>
</dbReference>
<evidence type="ECO:0000313" key="11">
    <source>
        <dbReference type="EMBL" id="AZR05944.1"/>
    </source>
</evidence>
<dbReference type="PANTHER" id="PTHR28259">
    <property type="entry name" value="FLUORIDE EXPORT PROTEIN 1-RELATED"/>
    <property type="match status" value="1"/>
</dbReference>
<evidence type="ECO:0000256" key="1">
    <source>
        <dbReference type="ARBA" id="ARBA00004651"/>
    </source>
</evidence>
<evidence type="ECO:0000256" key="7">
    <source>
        <dbReference type="ARBA" id="ARBA00035120"/>
    </source>
</evidence>
<keyword evidence="6 10" id="KW-0407">Ion channel</keyword>
<keyword evidence="4 10" id="KW-1133">Transmembrane helix</keyword>
<dbReference type="HAMAP" id="MF_00454">
    <property type="entry name" value="FluC"/>
    <property type="match status" value="1"/>
</dbReference>
<keyword evidence="10" id="KW-0915">Sodium</keyword>
<evidence type="ECO:0000256" key="6">
    <source>
        <dbReference type="ARBA" id="ARBA00023303"/>
    </source>
</evidence>
<dbReference type="GO" id="GO:0046872">
    <property type="term" value="F:metal ion binding"/>
    <property type="evidence" value="ECO:0007669"/>
    <property type="project" value="UniProtKB-KW"/>
</dbReference>
<comment type="catalytic activity">
    <reaction evidence="8">
        <text>fluoride(in) = fluoride(out)</text>
        <dbReference type="Rhea" id="RHEA:76159"/>
        <dbReference type="ChEBI" id="CHEBI:17051"/>
    </reaction>
    <physiologicalReaction direction="left-to-right" evidence="8">
        <dbReference type="Rhea" id="RHEA:76160"/>
    </physiologicalReaction>
</comment>
<keyword evidence="3 10" id="KW-0812">Transmembrane</keyword>
<dbReference type="EMBL" id="CP033905">
    <property type="protein sequence ID" value="AZR05944.1"/>
    <property type="molecule type" value="Genomic_DNA"/>
</dbReference>
<sequence length="160" mass="16249">MARYALHHMGSINAGRDSGEKAKACSRRTREMIEAVCVALGGGIGAAARYGISRVLPKPWGTVTVNAIGSLILGVVAGVLLRGGTLPSQTATAYAFLGAGFCGGLTTFSTASLEAIQLHDADSKRRSVMFALGIAIGSVCCAAVGLICGGYITALFSPAN</sequence>
<evidence type="ECO:0000256" key="9">
    <source>
        <dbReference type="ARBA" id="ARBA00049940"/>
    </source>
</evidence>
<evidence type="ECO:0000256" key="8">
    <source>
        <dbReference type="ARBA" id="ARBA00035585"/>
    </source>
</evidence>
<comment type="similarity">
    <text evidence="7 10">Belongs to the fluoride channel Fluc/FEX (TC 1.A.43) family.</text>
</comment>
<organism evidence="11 12">
    <name type="scientific">Trueperella pyogenes</name>
    <dbReference type="NCBI Taxonomy" id="1661"/>
    <lineage>
        <taxon>Bacteria</taxon>
        <taxon>Bacillati</taxon>
        <taxon>Actinomycetota</taxon>
        <taxon>Actinomycetes</taxon>
        <taxon>Actinomycetales</taxon>
        <taxon>Actinomycetaceae</taxon>
        <taxon>Trueperella</taxon>
    </lineage>
</organism>
<keyword evidence="10" id="KW-0479">Metal-binding</keyword>
<dbReference type="AlphaFoldDB" id="A0A3Q9GIZ7"/>
<evidence type="ECO:0000256" key="5">
    <source>
        <dbReference type="ARBA" id="ARBA00023136"/>
    </source>
</evidence>
<evidence type="ECO:0000313" key="12">
    <source>
        <dbReference type="Proteomes" id="UP000275951"/>
    </source>
</evidence>
<protein>
    <recommendedName>
        <fullName evidence="10">Fluoride-specific ion channel FluC</fullName>
    </recommendedName>
</protein>
<dbReference type="Pfam" id="PF02537">
    <property type="entry name" value="CRCB"/>
    <property type="match status" value="1"/>
</dbReference>
<keyword evidence="2 10" id="KW-1003">Cell membrane</keyword>
<dbReference type="Proteomes" id="UP000275951">
    <property type="component" value="Chromosome"/>
</dbReference>
<feature type="binding site" evidence="10">
    <location>
        <position position="106"/>
    </location>
    <ligand>
        <name>Na(+)</name>
        <dbReference type="ChEBI" id="CHEBI:29101"/>
        <note>structural</note>
    </ligand>
</feature>
<keyword evidence="10" id="KW-0406">Ion transport</keyword>
<dbReference type="GO" id="GO:0005886">
    <property type="term" value="C:plasma membrane"/>
    <property type="evidence" value="ECO:0007669"/>
    <property type="project" value="UniProtKB-SubCell"/>
</dbReference>
<evidence type="ECO:0000256" key="2">
    <source>
        <dbReference type="ARBA" id="ARBA00022475"/>
    </source>
</evidence>
<evidence type="ECO:0000256" key="10">
    <source>
        <dbReference type="HAMAP-Rule" id="MF_00454"/>
    </source>
</evidence>
<dbReference type="InterPro" id="IPR003691">
    <property type="entry name" value="FluC"/>
</dbReference>
<evidence type="ECO:0000256" key="3">
    <source>
        <dbReference type="ARBA" id="ARBA00022692"/>
    </source>
</evidence>
<comment type="function">
    <text evidence="9 10">Fluoride-specific ion channel. Important for reducing fluoride concentration in the cell, thus reducing its toxicity.</text>
</comment>
<feature type="binding site" evidence="10">
    <location>
        <position position="103"/>
    </location>
    <ligand>
        <name>Na(+)</name>
        <dbReference type="ChEBI" id="CHEBI:29101"/>
        <note>structural</note>
    </ligand>
</feature>
<gene>
    <name evidence="10" type="primary">fluC</name>
    <name evidence="10" type="synonym">crcB</name>
    <name evidence="11" type="ORF">EBQ10_00620</name>
</gene>
<dbReference type="GO" id="GO:0140114">
    <property type="term" value="P:cellular detoxification of fluoride"/>
    <property type="evidence" value="ECO:0007669"/>
    <property type="project" value="UniProtKB-UniRule"/>
</dbReference>
<feature type="transmembrane region" description="Helical" evidence="10">
    <location>
        <begin position="93"/>
        <end position="116"/>
    </location>
</feature>
<accession>A0A3Q9GIZ7</accession>
<keyword evidence="10" id="KW-0813">Transport</keyword>
<feature type="transmembrane region" description="Helical" evidence="10">
    <location>
        <begin position="128"/>
        <end position="152"/>
    </location>
</feature>